<protein>
    <submittedName>
        <fullName evidence="2">Class I SAM-dependent methyltransferase</fullName>
    </submittedName>
</protein>
<dbReference type="SUPFAM" id="SSF53335">
    <property type="entry name" value="S-adenosyl-L-methionine-dependent methyltransferases"/>
    <property type="match status" value="1"/>
</dbReference>
<name>A0ABP4EHF9_9ACTN</name>
<keyword evidence="2" id="KW-0489">Methyltransferase</keyword>
<dbReference type="Gene3D" id="3.40.50.150">
    <property type="entry name" value="Vaccinia Virus protein VP39"/>
    <property type="match status" value="1"/>
</dbReference>
<dbReference type="GO" id="GO:0008168">
    <property type="term" value="F:methyltransferase activity"/>
    <property type="evidence" value="ECO:0007669"/>
    <property type="project" value="UniProtKB-KW"/>
</dbReference>
<accession>A0ABP4EHF9</accession>
<dbReference type="Proteomes" id="UP001501581">
    <property type="component" value="Unassembled WGS sequence"/>
</dbReference>
<dbReference type="GO" id="GO:0032259">
    <property type="term" value="P:methylation"/>
    <property type="evidence" value="ECO:0007669"/>
    <property type="project" value="UniProtKB-KW"/>
</dbReference>
<feature type="domain" description="Methyltransferase type 11" evidence="1">
    <location>
        <begin position="53"/>
        <end position="146"/>
    </location>
</feature>
<dbReference type="RefSeq" id="WP_343995035.1">
    <property type="nucleotide sequence ID" value="NZ_BAAALG010000011.1"/>
</dbReference>
<comment type="caution">
    <text evidence="2">The sequence shown here is derived from an EMBL/GenBank/DDBJ whole genome shotgun (WGS) entry which is preliminary data.</text>
</comment>
<dbReference type="PANTHER" id="PTHR43591:SF24">
    <property type="entry name" value="2-METHOXY-6-POLYPRENYL-1,4-BENZOQUINOL METHYLASE, MITOCHONDRIAL"/>
    <property type="match status" value="1"/>
</dbReference>
<gene>
    <name evidence="2" type="ORF">GCM10009668_25740</name>
</gene>
<dbReference type="InterPro" id="IPR013216">
    <property type="entry name" value="Methyltransf_11"/>
</dbReference>
<keyword evidence="2" id="KW-0808">Transferase</keyword>
<reference evidence="3" key="1">
    <citation type="journal article" date="2019" name="Int. J. Syst. Evol. Microbiol.">
        <title>The Global Catalogue of Microorganisms (GCM) 10K type strain sequencing project: providing services to taxonomists for standard genome sequencing and annotation.</title>
        <authorList>
            <consortium name="The Broad Institute Genomics Platform"/>
            <consortium name="The Broad Institute Genome Sequencing Center for Infectious Disease"/>
            <person name="Wu L."/>
            <person name="Ma J."/>
        </authorList>
    </citation>
    <scope>NUCLEOTIDE SEQUENCE [LARGE SCALE GENOMIC DNA]</scope>
    <source>
        <strain evidence="3">JCM 13008</strain>
    </source>
</reference>
<dbReference type="InterPro" id="IPR029063">
    <property type="entry name" value="SAM-dependent_MTases_sf"/>
</dbReference>
<sequence length="274" mass="29445">MSVSTEQDQQIKSAHRRLWALGDYPAVAREVIAELGRATVAAAEIRQGERVIDIAAGSGNSAIPAAAAGGVVTATDLTPELFEVGRRDAQAAGVELSWEQADAERLPYADDSFDVALSSVGIMFAPFHERSAAELTRVVRPGGRIALTNWTPAGFIGRMFAVMKPYAPPPPPGASPGPLWGDPEHVAGLLGERVEGLSAEHRVLVVERFATALQFLDFFKSHYGPTIAVYTRISDDPTAVGDLDQALLDLAGEYFRPDDAAMEWEYLLTTATVR</sequence>
<dbReference type="EMBL" id="BAAALG010000011">
    <property type="protein sequence ID" value="GAA1105226.1"/>
    <property type="molecule type" value="Genomic_DNA"/>
</dbReference>
<dbReference type="PANTHER" id="PTHR43591">
    <property type="entry name" value="METHYLTRANSFERASE"/>
    <property type="match status" value="1"/>
</dbReference>
<dbReference type="Pfam" id="PF08241">
    <property type="entry name" value="Methyltransf_11"/>
    <property type="match status" value="1"/>
</dbReference>
<dbReference type="CDD" id="cd02440">
    <property type="entry name" value="AdoMet_MTases"/>
    <property type="match status" value="1"/>
</dbReference>
<evidence type="ECO:0000313" key="2">
    <source>
        <dbReference type="EMBL" id="GAA1105226.1"/>
    </source>
</evidence>
<evidence type="ECO:0000313" key="3">
    <source>
        <dbReference type="Proteomes" id="UP001501581"/>
    </source>
</evidence>
<organism evidence="2 3">
    <name type="scientific">Nocardioides dubius</name>
    <dbReference type="NCBI Taxonomy" id="317019"/>
    <lineage>
        <taxon>Bacteria</taxon>
        <taxon>Bacillati</taxon>
        <taxon>Actinomycetota</taxon>
        <taxon>Actinomycetes</taxon>
        <taxon>Propionibacteriales</taxon>
        <taxon>Nocardioidaceae</taxon>
        <taxon>Nocardioides</taxon>
    </lineage>
</organism>
<evidence type="ECO:0000259" key="1">
    <source>
        <dbReference type="Pfam" id="PF08241"/>
    </source>
</evidence>
<keyword evidence="3" id="KW-1185">Reference proteome</keyword>
<proteinExistence type="predicted"/>